<dbReference type="Gene3D" id="1.10.238.160">
    <property type="match status" value="1"/>
</dbReference>
<dbReference type="SUPFAM" id="SSF46955">
    <property type="entry name" value="Putative DNA-binding domain"/>
    <property type="match status" value="1"/>
</dbReference>
<organism evidence="1 2">
    <name type="scientific">Marinobacter guineae</name>
    <dbReference type="NCBI Taxonomy" id="432303"/>
    <lineage>
        <taxon>Bacteria</taxon>
        <taxon>Pseudomonadati</taxon>
        <taxon>Pseudomonadota</taxon>
        <taxon>Gammaproteobacteria</taxon>
        <taxon>Pseudomonadales</taxon>
        <taxon>Marinobacteraceae</taxon>
        <taxon>Marinobacter</taxon>
    </lineage>
</organism>
<dbReference type="AlphaFoldDB" id="A0A2G1VDE0"/>
<protein>
    <recommendedName>
        <fullName evidence="3">AlpA family transcriptional regulator</fullName>
    </recommendedName>
</protein>
<dbReference type="RefSeq" id="WP_099618932.1">
    <property type="nucleotide sequence ID" value="NZ_KZ319341.1"/>
</dbReference>
<evidence type="ECO:0000313" key="1">
    <source>
        <dbReference type="EMBL" id="PHQ24783.1"/>
    </source>
</evidence>
<dbReference type="InterPro" id="IPR009061">
    <property type="entry name" value="DNA-bd_dom_put_sf"/>
</dbReference>
<dbReference type="InterPro" id="IPR052931">
    <property type="entry name" value="Prophage_regulatory_activator"/>
</dbReference>
<keyword evidence="2" id="KW-1185">Reference proteome</keyword>
<reference evidence="1 2" key="1">
    <citation type="submission" date="2017-09" db="EMBL/GenBank/DDBJ databases">
        <title>The draft genome sequences of Marinobacter guineae M3B.</title>
        <authorList>
            <person name="Cao J."/>
        </authorList>
    </citation>
    <scope>NUCLEOTIDE SEQUENCE [LARGE SCALE GENOMIC DNA]</scope>
    <source>
        <strain evidence="1 2">M3B</strain>
    </source>
</reference>
<dbReference type="OrthoDB" id="8455288at2"/>
<accession>A0A2G1VDE0</accession>
<dbReference type="Pfam" id="PF05930">
    <property type="entry name" value="Phage_AlpA"/>
    <property type="match status" value="1"/>
</dbReference>
<dbReference type="PANTHER" id="PTHR36154">
    <property type="entry name" value="DNA-BINDING TRANSCRIPTIONAL ACTIVATOR ALPA"/>
    <property type="match status" value="1"/>
</dbReference>
<evidence type="ECO:0000313" key="2">
    <source>
        <dbReference type="Proteomes" id="UP000229044"/>
    </source>
</evidence>
<dbReference type="EMBL" id="NTFI01000004">
    <property type="protein sequence ID" value="PHQ24783.1"/>
    <property type="molecule type" value="Genomic_DNA"/>
</dbReference>
<sequence>MTEIQNPASNVDRLLRYREVEQVTGFRRSTIYLWMSKGLFPKPLKIGRAVAWRERDIQQWMHERVEAMA</sequence>
<name>A0A2G1VDE0_9GAMM</name>
<dbReference type="InterPro" id="IPR010260">
    <property type="entry name" value="AlpA"/>
</dbReference>
<gene>
    <name evidence="1" type="ORF">CLH62_14565</name>
</gene>
<evidence type="ECO:0008006" key="3">
    <source>
        <dbReference type="Google" id="ProtNLM"/>
    </source>
</evidence>
<comment type="caution">
    <text evidence="1">The sequence shown here is derived from an EMBL/GenBank/DDBJ whole genome shotgun (WGS) entry which is preliminary data.</text>
</comment>
<proteinExistence type="predicted"/>
<dbReference type="Proteomes" id="UP000229044">
    <property type="component" value="Unassembled WGS sequence"/>
</dbReference>
<dbReference type="PANTHER" id="PTHR36154:SF1">
    <property type="entry name" value="DNA-BINDING TRANSCRIPTIONAL ACTIVATOR ALPA"/>
    <property type="match status" value="1"/>
</dbReference>